<organism evidence="2">
    <name type="scientific">marine sediment metagenome</name>
    <dbReference type="NCBI Taxonomy" id="412755"/>
    <lineage>
        <taxon>unclassified sequences</taxon>
        <taxon>metagenomes</taxon>
        <taxon>ecological metagenomes</taxon>
    </lineage>
</organism>
<protein>
    <submittedName>
        <fullName evidence="2">Uncharacterized protein</fullName>
    </submittedName>
</protein>
<keyword evidence="1" id="KW-0472">Membrane</keyword>
<feature type="transmembrane region" description="Helical" evidence="1">
    <location>
        <begin position="46"/>
        <end position="67"/>
    </location>
</feature>
<dbReference type="EMBL" id="BARU01021351">
    <property type="protein sequence ID" value="GAH59586.1"/>
    <property type="molecule type" value="Genomic_DNA"/>
</dbReference>
<feature type="non-terminal residue" evidence="2">
    <location>
        <position position="1"/>
    </location>
</feature>
<dbReference type="Pfam" id="PF14329">
    <property type="entry name" value="DUF4386"/>
    <property type="match status" value="1"/>
</dbReference>
<accession>X1GNX9</accession>
<keyword evidence="1" id="KW-0812">Transmembrane</keyword>
<sequence>PDYLINVSVNGNQVIIGALFSLIMAVALAGVAITVYPILKKHNEALALGYVGATIIDGVLFIASILARLTLLTLSKEFVEAGVVATG</sequence>
<evidence type="ECO:0000256" key="1">
    <source>
        <dbReference type="SAM" id="Phobius"/>
    </source>
</evidence>
<comment type="caution">
    <text evidence="2">The sequence shown here is derived from an EMBL/GenBank/DDBJ whole genome shotgun (WGS) entry which is preliminary data.</text>
</comment>
<reference evidence="2" key="1">
    <citation type="journal article" date="2014" name="Front. Microbiol.">
        <title>High frequency of phylogenetically diverse reductive dehalogenase-homologous genes in deep subseafloor sedimentary metagenomes.</title>
        <authorList>
            <person name="Kawai M."/>
            <person name="Futagami T."/>
            <person name="Toyoda A."/>
            <person name="Takaki Y."/>
            <person name="Nishi S."/>
            <person name="Hori S."/>
            <person name="Arai W."/>
            <person name="Tsubouchi T."/>
            <person name="Morono Y."/>
            <person name="Uchiyama I."/>
            <person name="Ito T."/>
            <person name="Fujiyama A."/>
            <person name="Inagaki F."/>
            <person name="Takami H."/>
        </authorList>
    </citation>
    <scope>NUCLEOTIDE SEQUENCE</scope>
    <source>
        <strain evidence="2">Expedition CK06-06</strain>
    </source>
</reference>
<feature type="transmembrane region" description="Helical" evidence="1">
    <location>
        <begin position="14"/>
        <end position="39"/>
    </location>
</feature>
<dbReference type="AlphaFoldDB" id="X1GNX9"/>
<keyword evidence="1" id="KW-1133">Transmembrane helix</keyword>
<proteinExistence type="predicted"/>
<dbReference type="InterPro" id="IPR025495">
    <property type="entry name" value="DUF4386"/>
</dbReference>
<gene>
    <name evidence="2" type="ORF">S03H2_34952</name>
</gene>
<name>X1GNX9_9ZZZZ</name>
<evidence type="ECO:0000313" key="2">
    <source>
        <dbReference type="EMBL" id="GAH59586.1"/>
    </source>
</evidence>